<sequence>MANSNTKISISSVSTSEVYFPILTQQCPILRLTILQTRSGNTVGTDCTPGYTPPTATTGDPSCDGILFLLNPQGNSRRAKCSAVQVQYSTKLKR</sequence>
<dbReference type="Proteomes" id="UP000297527">
    <property type="component" value="Unassembled WGS sequence"/>
</dbReference>
<keyword evidence="2" id="KW-1185">Reference proteome</keyword>
<proteinExistence type="predicted"/>
<dbReference type="OrthoDB" id="4643547at2759"/>
<accession>A0A4Z1H543</accession>
<evidence type="ECO:0000313" key="2">
    <source>
        <dbReference type="Proteomes" id="UP000297527"/>
    </source>
</evidence>
<name>A0A4Z1H543_9HELO</name>
<gene>
    <name evidence="1" type="ORF">BCON_0556g00020</name>
</gene>
<organism evidence="1 2">
    <name type="scientific">Botryotinia convoluta</name>
    <dbReference type="NCBI Taxonomy" id="54673"/>
    <lineage>
        <taxon>Eukaryota</taxon>
        <taxon>Fungi</taxon>
        <taxon>Dikarya</taxon>
        <taxon>Ascomycota</taxon>
        <taxon>Pezizomycotina</taxon>
        <taxon>Leotiomycetes</taxon>
        <taxon>Helotiales</taxon>
        <taxon>Sclerotiniaceae</taxon>
        <taxon>Botryotinia</taxon>
    </lineage>
</organism>
<dbReference type="EMBL" id="PQXN01000554">
    <property type="protein sequence ID" value="TGO44276.1"/>
    <property type="molecule type" value="Genomic_DNA"/>
</dbReference>
<dbReference type="AlphaFoldDB" id="A0A4Z1H543"/>
<evidence type="ECO:0000313" key="1">
    <source>
        <dbReference type="EMBL" id="TGO44276.1"/>
    </source>
</evidence>
<reference evidence="1 2" key="1">
    <citation type="submission" date="2017-12" db="EMBL/GenBank/DDBJ databases">
        <title>Comparative genomics of Botrytis spp.</title>
        <authorList>
            <person name="Valero-Jimenez C.A."/>
            <person name="Tapia P."/>
            <person name="Veloso J."/>
            <person name="Silva-Moreno E."/>
            <person name="Staats M."/>
            <person name="Valdes J.H."/>
            <person name="Van Kan J.A.L."/>
        </authorList>
    </citation>
    <scope>NUCLEOTIDE SEQUENCE [LARGE SCALE GENOMIC DNA]</scope>
    <source>
        <strain evidence="1 2">MUCL11595</strain>
    </source>
</reference>
<protein>
    <submittedName>
        <fullName evidence="1">Uncharacterized protein</fullName>
    </submittedName>
</protein>
<comment type="caution">
    <text evidence="1">The sequence shown here is derived from an EMBL/GenBank/DDBJ whole genome shotgun (WGS) entry which is preliminary data.</text>
</comment>